<dbReference type="InterPro" id="IPR000086">
    <property type="entry name" value="NUDIX_hydrolase_dom"/>
</dbReference>
<keyword evidence="3" id="KW-0460">Magnesium</keyword>
<dbReference type="Pfam" id="PF00293">
    <property type="entry name" value="NUDIX"/>
    <property type="match status" value="1"/>
</dbReference>
<comment type="caution">
    <text evidence="5">The sequence shown here is derived from an EMBL/GenBank/DDBJ whole genome shotgun (WGS) entry which is preliminary data.</text>
</comment>
<dbReference type="GO" id="GO:0016787">
    <property type="term" value="F:hydrolase activity"/>
    <property type="evidence" value="ECO:0007669"/>
    <property type="project" value="UniProtKB-KW"/>
</dbReference>
<dbReference type="PRINTS" id="PR00502">
    <property type="entry name" value="NUDIXFAMILY"/>
</dbReference>
<proteinExistence type="predicted"/>
<sequence>MPSLSAFAERDVYTRRVTRETDQRGLASVRDRADRGLCWAVGALVADADDRILFVYEDDTWKLPGGGVEAGESREGALQREVAEETGVEIAVEDLAAVTEVTVTTADAERSETFFFGTYRGTPETTALADDPGLADEGIERVAWRDAVPENCLDRDLLRRLR</sequence>
<dbReference type="PROSITE" id="PS51462">
    <property type="entry name" value="NUDIX"/>
    <property type="match status" value="1"/>
</dbReference>
<dbReference type="EMBL" id="JAHQXE010000005">
    <property type="protein sequence ID" value="MBV0903277.1"/>
    <property type="molecule type" value="Genomic_DNA"/>
</dbReference>
<keyword evidence="2 5" id="KW-0378">Hydrolase</keyword>
<dbReference type="PROSITE" id="PS00893">
    <property type="entry name" value="NUDIX_BOX"/>
    <property type="match status" value="1"/>
</dbReference>
<organism evidence="5 6">
    <name type="scientific">Haloarcula salina</name>
    <dbReference type="NCBI Taxonomy" id="1429914"/>
    <lineage>
        <taxon>Archaea</taxon>
        <taxon>Methanobacteriati</taxon>
        <taxon>Methanobacteriota</taxon>
        <taxon>Stenosarchaea group</taxon>
        <taxon>Halobacteria</taxon>
        <taxon>Halobacteriales</taxon>
        <taxon>Haloarculaceae</taxon>
        <taxon>Haloarcula</taxon>
    </lineage>
</organism>
<dbReference type="PANTHER" id="PTHR43046:SF12">
    <property type="entry name" value="GDP-MANNOSE MANNOSYL HYDROLASE"/>
    <property type="match status" value="1"/>
</dbReference>
<dbReference type="PANTHER" id="PTHR43046">
    <property type="entry name" value="GDP-MANNOSE MANNOSYL HYDROLASE"/>
    <property type="match status" value="1"/>
</dbReference>
<dbReference type="InterPro" id="IPR020084">
    <property type="entry name" value="NUDIX_hydrolase_CS"/>
</dbReference>
<evidence type="ECO:0000259" key="4">
    <source>
        <dbReference type="PROSITE" id="PS51462"/>
    </source>
</evidence>
<accession>A0AA41GAQ2</accession>
<feature type="domain" description="Nudix hydrolase" evidence="4">
    <location>
        <begin position="36"/>
        <end position="162"/>
    </location>
</feature>
<evidence type="ECO:0000313" key="6">
    <source>
        <dbReference type="Proteomes" id="UP001166304"/>
    </source>
</evidence>
<dbReference type="Proteomes" id="UP001166304">
    <property type="component" value="Unassembled WGS sequence"/>
</dbReference>
<name>A0AA41GAQ2_9EURY</name>
<evidence type="ECO:0000313" key="5">
    <source>
        <dbReference type="EMBL" id="MBV0903277.1"/>
    </source>
</evidence>
<dbReference type="SUPFAM" id="SSF55811">
    <property type="entry name" value="Nudix"/>
    <property type="match status" value="1"/>
</dbReference>
<evidence type="ECO:0000256" key="2">
    <source>
        <dbReference type="ARBA" id="ARBA00022801"/>
    </source>
</evidence>
<comment type="cofactor">
    <cofactor evidence="1">
        <name>Mg(2+)</name>
        <dbReference type="ChEBI" id="CHEBI:18420"/>
    </cofactor>
</comment>
<dbReference type="Gene3D" id="3.90.79.10">
    <property type="entry name" value="Nucleoside Triphosphate Pyrophosphohydrolase"/>
    <property type="match status" value="1"/>
</dbReference>
<dbReference type="InterPro" id="IPR015797">
    <property type="entry name" value="NUDIX_hydrolase-like_dom_sf"/>
</dbReference>
<protein>
    <submittedName>
        <fullName evidence="5">NUDIX hydrolase</fullName>
    </submittedName>
</protein>
<evidence type="ECO:0000256" key="1">
    <source>
        <dbReference type="ARBA" id="ARBA00001946"/>
    </source>
</evidence>
<dbReference type="RefSeq" id="WP_162414017.1">
    <property type="nucleotide sequence ID" value="NZ_JAHQXE010000005.1"/>
</dbReference>
<dbReference type="InterPro" id="IPR020476">
    <property type="entry name" value="Nudix_hydrolase"/>
</dbReference>
<keyword evidence="6" id="KW-1185">Reference proteome</keyword>
<dbReference type="AlphaFoldDB" id="A0AA41GAQ2"/>
<gene>
    <name evidence="5" type="ORF">KTS37_15915</name>
</gene>
<evidence type="ECO:0000256" key="3">
    <source>
        <dbReference type="ARBA" id="ARBA00022842"/>
    </source>
</evidence>
<reference evidence="5" key="1">
    <citation type="submission" date="2021-06" db="EMBL/GenBank/DDBJ databases">
        <title>New haloarchaea isolates fom saline soil.</title>
        <authorList>
            <person name="Duran-Viseras A."/>
            <person name="Sanchez-Porro C.S."/>
            <person name="Ventosa A."/>
        </authorList>
    </citation>
    <scope>NUCLEOTIDE SEQUENCE</scope>
    <source>
        <strain evidence="5">JCM 18369</strain>
    </source>
</reference>